<dbReference type="EMBL" id="CP017174">
    <property type="protein sequence ID" value="QDE72640.1"/>
    <property type="molecule type" value="Genomic_DNA"/>
</dbReference>
<proteinExistence type="predicted"/>
<sequence length="136" mass="14347">MTHYAEHDAYEPVFAKLNHDIPRGNHFAFLAGVEPADARDAAGAAAVEDAVAVGVDVATNPELKAIKFGDLPVLVAKQVGLSGECPECAITAACVANLDRDGDLDVWLISSKELTGPDGQPVEPGEPLHFMNDLKD</sequence>
<dbReference type="AlphaFoldDB" id="A0AAE6KWY6"/>
<accession>A0AAE6KWY6</accession>
<reference evidence="1 2" key="1">
    <citation type="journal article" date="2019" name="Science">
        <title>Social genes are selection hotspots in kin groups of a soil microbe.</title>
        <authorList>
            <person name="Wielgoss S."/>
            <person name="Wolfensberger R."/>
            <person name="Sun L."/>
            <person name="Fiegna F."/>
            <person name="Velicer G.J."/>
        </authorList>
    </citation>
    <scope>NUCLEOTIDE SEQUENCE [LARGE SCALE GENOMIC DNA]</scope>
    <source>
        <strain evidence="1 2">MC3.5.9c15</strain>
    </source>
</reference>
<dbReference type="Proteomes" id="UP000320179">
    <property type="component" value="Chromosome"/>
</dbReference>
<name>A0AAE6KWY6_MYXXA</name>
<evidence type="ECO:0000313" key="2">
    <source>
        <dbReference type="Proteomes" id="UP000320179"/>
    </source>
</evidence>
<protein>
    <submittedName>
        <fullName evidence="1">Uncharacterized protein</fullName>
    </submittedName>
</protein>
<gene>
    <name evidence="1" type="ORF">BHS09_28390</name>
</gene>
<evidence type="ECO:0000313" key="1">
    <source>
        <dbReference type="EMBL" id="QDE72640.1"/>
    </source>
</evidence>
<organism evidence="1 2">
    <name type="scientific">Myxococcus xanthus</name>
    <dbReference type="NCBI Taxonomy" id="34"/>
    <lineage>
        <taxon>Bacteria</taxon>
        <taxon>Pseudomonadati</taxon>
        <taxon>Myxococcota</taxon>
        <taxon>Myxococcia</taxon>
        <taxon>Myxococcales</taxon>
        <taxon>Cystobacterineae</taxon>
        <taxon>Myxococcaceae</taxon>
        <taxon>Myxococcus</taxon>
    </lineage>
</organism>